<dbReference type="SUPFAM" id="SSF56112">
    <property type="entry name" value="Protein kinase-like (PK-like)"/>
    <property type="match status" value="1"/>
</dbReference>
<dbReference type="GO" id="GO:0005524">
    <property type="term" value="F:ATP binding"/>
    <property type="evidence" value="ECO:0007669"/>
    <property type="project" value="InterPro"/>
</dbReference>
<organism evidence="3 4">
    <name type="scientific">Cafeteria roenbergensis virus (strain BV-PW1)</name>
    <name type="common">CroV</name>
    <dbReference type="NCBI Taxonomy" id="693272"/>
    <lineage>
        <taxon>Viruses</taxon>
        <taxon>Varidnaviria</taxon>
        <taxon>Bamfordvirae</taxon>
        <taxon>Nucleocytoviricota</taxon>
        <taxon>Megaviricetes</taxon>
        <taxon>Imitervirales</taxon>
        <taxon>Mimiviridae</taxon>
        <taxon>Aliimimivirinae</taxon>
        <taxon>Rheavirus</taxon>
        <taxon>Rheavirus sinusmexicani</taxon>
    </lineage>
</organism>
<dbReference type="InterPro" id="IPR011009">
    <property type="entry name" value="Kinase-like_dom_sf"/>
</dbReference>
<gene>
    <name evidence="3" type="ORF">crov135</name>
</gene>
<keyword evidence="1" id="KW-0812">Transmembrane</keyword>
<accession>E3T4Q5</accession>
<dbReference type="InterPro" id="IPR000719">
    <property type="entry name" value="Prot_kinase_dom"/>
</dbReference>
<feature type="transmembrane region" description="Helical" evidence="1">
    <location>
        <begin position="281"/>
        <end position="298"/>
    </location>
</feature>
<keyword evidence="1" id="KW-1133">Transmembrane helix</keyword>
<dbReference type="GO" id="GO:0004672">
    <property type="term" value="F:protein kinase activity"/>
    <property type="evidence" value="ECO:0007669"/>
    <property type="project" value="InterPro"/>
</dbReference>
<organismHost>
    <name type="scientific">Cafeteria roenbergensis</name>
    <name type="common">Marine flagellate</name>
    <dbReference type="NCBI Taxonomy" id="33653"/>
</organismHost>
<keyword evidence="4" id="KW-1185">Reference proteome</keyword>
<name>E3T4Q5_CROVB</name>
<dbReference type="PROSITE" id="PS50011">
    <property type="entry name" value="PROTEIN_KINASE_DOM"/>
    <property type="match status" value="1"/>
</dbReference>
<proteinExistence type="predicted"/>
<dbReference type="Proteomes" id="UP000029781">
    <property type="component" value="Segment"/>
</dbReference>
<dbReference type="RefSeq" id="YP_003969767.1">
    <property type="nucleotide sequence ID" value="NC_014637.1"/>
</dbReference>
<sequence>MLLKGKEIRLGNFRELSHGGFNIAYECDTNSRNFNKVVIRTTTALSKAELTDTIYENLKHVILYLINRCNIGKQYKLIPQPLYFGLYEKRPHRYQIFFIMEKGDSTLNTKIEEKIPKMLNNTFDHEDKQDIRKLVYSFYNSLLKLNKVTDYFSHSDSKFNNVLLKDGKILLIYFGYTSFKFYDLVFKSASNHSIHYTSMGKNFNAVQDLCQMLFSFYLIINQYLYENKLDTPENTNNILLKLNQSLQVEGKTFIGYHIYFHKLLLNHLKEKETYHKFGEHFIKIIIIGTFINLIIIYQQNK</sequence>
<evidence type="ECO:0000259" key="2">
    <source>
        <dbReference type="PROSITE" id="PS50011"/>
    </source>
</evidence>
<dbReference type="EMBL" id="GU244497">
    <property type="protein sequence ID" value="ADO67168.1"/>
    <property type="molecule type" value="Genomic_DNA"/>
</dbReference>
<protein>
    <recommendedName>
        <fullName evidence="2">Protein kinase domain-containing protein</fullName>
    </recommendedName>
</protein>
<evidence type="ECO:0000313" key="4">
    <source>
        <dbReference type="Proteomes" id="UP000029781"/>
    </source>
</evidence>
<feature type="domain" description="Protein kinase" evidence="2">
    <location>
        <begin position="10"/>
        <end position="301"/>
    </location>
</feature>
<reference evidence="3 4" key="1">
    <citation type="journal article" date="2010" name="Proc. Natl. Acad. Sci. U.S.A.">
        <title>Giant virus with a remarkable complement of genes infects marine zooplankton.</title>
        <authorList>
            <person name="Fischer M.G."/>
            <person name="Allen M.J."/>
            <person name="Wilson W.H."/>
            <person name="Suttle C.A."/>
        </authorList>
    </citation>
    <scope>NUCLEOTIDE SEQUENCE [LARGE SCALE GENOMIC DNA]</scope>
    <source>
        <strain evidence="3 4">BV-PW1</strain>
    </source>
</reference>
<dbReference type="GeneID" id="9887537"/>
<keyword evidence="1" id="KW-0472">Membrane</keyword>
<evidence type="ECO:0000256" key="1">
    <source>
        <dbReference type="SAM" id="Phobius"/>
    </source>
</evidence>
<evidence type="ECO:0000313" key="3">
    <source>
        <dbReference type="EMBL" id="ADO67168.1"/>
    </source>
</evidence>
<dbReference type="KEGG" id="vg:9887537"/>